<dbReference type="AlphaFoldDB" id="A0A3S0V4L0"/>
<keyword evidence="1 5" id="KW-1003">Cell membrane</keyword>
<evidence type="ECO:0000256" key="3">
    <source>
        <dbReference type="ARBA" id="ARBA00022989"/>
    </source>
</evidence>
<evidence type="ECO:0000256" key="4">
    <source>
        <dbReference type="ARBA" id="ARBA00023136"/>
    </source>
</evidence>
<dbReference type="GO" id="GO:0005886">
    <property type="term" value="C:plasma membrane"/>
    <property type="evidence" value="ECO:0007669"/>
    <property type="project" value="UniProtKB-SubCell"/>
</dbReference>
<dbReference type="PANTHER" id="PTHR36917:SF1">
    <property type="entry name" value="INNER MEMBRANE-SPANNING PROTEIN YCIB"/>
    <property type="match status" value="1"/>
</dbReference>
<protein>
    <recommendedName>
        <fullName evidence="5">Inner membrane-spanning protein YciB</fullName>
    </recommendedName>
</protein>
<evidence type="ECO:0000313" key="6">
    <source>
        <dbReference type="EMBL" id="RUQ81642.1"/>
    </source>
</evidence>
<dbReference type="PANTHER" id="PTHR36917">
    <property type="entry name" value="INTRACELLULAR SEPTATION PROTEIN A-RELATED"/>
    <property type="match status" value="1"/>
</dbReference>
<dbReference type="Proteomes" id="UP000288012">
    <property type="component" value="Unassembled WGS sequence"/>
</dbReference>
<gene>
    <name evidence="5" type="primary">yciB</name>
    <name evidence="6" type="ORF">EKM59_09970</name>
</gene>
<evidence type="ECO:0000256" key="2">
    <source>
        <dbReference type="ARBA" id="ARBA00022692"/>
    </source>
</evidence>
<keyword evidence="2 5" id="KW-0812">Transmembrane</keyword>
<keyword evidence="7" id="KW-1185">Reference proteome</keyword>
<keyword evidence="3 5" id="KW-1133">Transmembrane helix</keyword>
<feature type="transmembrane region" description="Helical" evidence="5">
    <location>
        <begin position="121"/>
        <end position="141"/>
    </location>
</feature>
<proteinExistence type="inferred from homology"/>
<accession>A0A3S0V4L0</accession>
<dbReference type="EMBL" id="RZGR01000035">
    <property type="protein sequence ID" value="RUQ81642.1"/>
    <property type="molecule type" value="Genomic_DNA"/>
</dbReference>
<dbReference type="RefSeq" id="WP_126954789.1">
    <property type="nucleotide sequence ID" value="NZ_RZGR01000035.1"/>
</dbReference>
<feature type="transmembrane region" description="Helical" evidence="5">
    <location>
        <begin position="81"/>
        <end position="100"/>
    </location>
</feature>
<keyword evidence="5" id="KW-0997">Cell inner membrane</keyword>
<feature type="transmembrane region" description="Helical" evidence="5">
    <location>
        <begin position="20"/>
        <end position="39"/>
    </location>
</feature>
<organism evidence="6 7">
    <name type="scientific">Legionella septentrionalis</name>
    <dbReference type="NCBI Taxonomy" id="2498109"/>
    <lineage>
        <taxon>Bacteria</taxon>
        <taxon>Pseudomonadati</taxon>
        <taxon>Pseudomonadota</taxon>
        <taxon>Gammaproteobacteria</taxon>
        <taxon>Legionellales</taxon>
        <taxon>Legionellaceae</taxon>
        <taxon>Legionella</taxon>
    </lineage>
</organism>
<dbReference type="NCBIfam" id="NF001325">
    <property type="entry name" value="PRK00259.1-3"/>
    <property type="match status" value="1"/>
</dbReference>
<feature type="transmembrane region" description="Helical" evidence="5">
    <location>
        <begin position="51"/>
        <end position="69"/>
    </location>
</feature>
<comment type="similarity">
    <text evidence="5">Belongs to the YciB family.</text>
</comment>
<evidence type="ECO:0000313" key="7">
    <source>
        <dbReference type="Proteomes" id="UP000288012"/>
    </source>
</evidence>
<comment type="caution">
    <text evidence="6">The sequence shown here is derived from an EMBL/GenBank/DDBJ whole genome shotgun (WGS) entry which is preliminary data.</text>
</comment>
<dbReference type="InterPro" id="IPR006008">
    <property type="entry name" value="YciB"/>
</dbReference>
<reference evidence="6 7" key="1">
    <citation type="submission" date="2018-12" db="EMBL/GenBank/DDBJ databases">
        <title>Legionella sp,whole genome shotgun sequence.</title>
        <authorList>
            <person name="Wu H."/>
        </authorList>
    </citation>
    <scope>NUCLEOTIDE SEQUENCE [LARGE SCALE GENOMIC DNA]</scope>
    <source>
        <strain evidence="7">km714</strain>
    </source>
</reference>
<dbReference type="Pfam" id="PF04279">
    <property type="entry name" value="IspA"/>
    <property type="match status" value="1"/>
</dbReference>
<name>A0A3S0V4L0_9GAMM</name>
<evidence type="ECO:0000256" key="5">
    <source>
        <dbReference type="HAMAP-Rule" id="MF_00189"/>
    </source>
</evidence>
<dbReference type="NCBIfam" id="TIGR00997">
    <property type="entry name" value="ispZ"/>
    <property type="match status" value="1"/>
</dbReference>
<comment type="subcellular location">
    <subcellularLocation>
        <location evidence="5">Cell inner membrane</location>
        <topology evidence="5">Multi-pass membrane protein</topology>
    </subcellularLocation>
</comment>
<evidence type="ECO:0000256" key="1">
    <source>
        <dbReference type="ARBA" id="ARBA00022475"/>
    </source>
</evidence>
<sequence length="193" mass="22165">MKLLFDFFPILVFFLCYKLFDIYTATAVAMAASLLQVIFHRIKHQSYERMHLISLGLIMVLGGATLFFHNPWFIKWKPTGIYWLSSLVFLGSSFIGKKPLIQKMMDGNISLPAKIWQHLNWAWAIFFLIMGSLNLYVAYYFDTNVWVNFKLFGGAGLTLLFIFIQAVYLTRHVSDKEAEQQPADTSGQGSGTR</sequence>
<dbReference type="HAMAP" id="MF_00189">
    <property type="entry name" value="YciB"/>
    <property type="match status" value="1"/>
</dbReference>
<comment type="function">
    <text evidence="5">Plays a role in cell envelope biogenesis, maintenance of cell envelope integrity and membrane homeostasis.</text>
</comment>
<keyword evidence="4 5" id="KW-0472">Membrane</keyword>
<feature type="transmembrane region" description="Helical" evidence="5">
    <location>
        <begin position="147"/>
        <end position="169"/>
    </location>
</feature>